<keyword evidence="7" id="KW-0067">ATP-binding</keyword>
<name>A0A163SEX9_9BACL</name>
<accession>A0A163SEX9</accession>
<evidence type="ECO:0000259" key="9">
    <source>
        <dbReference type="PROSITE" id="PS50109"/>
    </source>
</evidence>
<proteinExistence type="predicted"/>
<dbReference type="Pfam" id="PF08447">
    <property type="entry name" value="PAS_3"/>
    <property type="match status" value="1"/>
</dbReference>
<dbReference type="Proteomes" id="UP000076567">
    <property type="component" value="Unassembled WGS sequence"/>
</dbReference>
<evidence type="ECO:0000259" key="10">
    <source>
        <dbReference type="PROSITE" id="PS50112"/>
    </source>
</evidence>
<feature type="domain" description="PAS" evidence="10">
    <location>
        <begin position="135"/>
        <end position="205"/>
    </location>
</feature>
<dbReference type="InterPro" id="IPR005467">
    <property type="entry name" value="His_kinase_dom"/>
</dbReference>
<dbReference type="InterPro" id="IPR003594">
    <property type="entry name" value="HATPase_dom"/>
</dbReference>
<dbReference type="GO" id="GO:0000155">
    <property type="term" value="F:phosphorelay sensor kinase activity"/>
    <property type="evidence" value="ECO:0007669"/>
    <property type="project" value="InterPro"/>
</dbReference>
<dbReference type="CDD" id="cd00130">
    <property type="entry name" value="PAS"/>
    <property type="match status" value="3"/>
</dbReference>
<evidence type="ECO:0000313" key="13">
    <source>
        <dbReference type="Proteomes" id="UP000076567"/>
    </source>
</evidence>
<dbReference type="NCBIfam" id="TIGR00229">
    <property type="entry name" value="sensory_box"/>
    <property type="match status" value="3"/>
</dbReference>
<evidence type="ECO:0000256" key="3">
    <source>
        <dbReference type="ARBA" id="ARBA00022553"/>
    </source>
</evidence>
<dbReference type="SMART" id="SM00086">
    <property type="entry name" value="PAC"/>
    <property type="match status" value="3"/>
</dbReference>
<evidence type="ECO:0000256" key="8">
    <source>
        <dbReference type="ARBA" id="ARBA00023012"/>
    </source>
</evidence>
<dbReference type="Pfam" id="PF13426">
    <property type="entry name" value="PAS_9"/>
    <property type="match status" value="1"/>
</dbReference>
<comment type="caution">
    <text evidence="12">The sequence shown here is derived from an EMBL/GenBank/DDBJ whole genome shotgun (WGS) entry which is preliminary data.</text>
</comment>
<dbReference type="GO" id="GO:0005524">
    <property type="term" value="F:ATP binding"/>
    <property type="evidence" value="ECO:0007669"/>
    <property type="project" value="UniProtKB-KW"/>
</dbReference>
<evidence type="ECO:0000256" key="7">
    <source>
        <dbReference type="ARBA" id="ARBA00022840"/>
    </source>
</evidence>
<organism evidence="12 13">
    <name type="scientific">Fictibacillus phosphorivorans</name>
    <dbReference type="NCBI Taxonomy" id="1221500"/>
    <lineage>
        <taxon>Bacteria</taxon>
        <taxon>Bacillati</taxon>
        <taxon>Bacillota</taxon>
        <taxon>Bacilli</taxon>
        <taxon>Bacillales</taxon>
        <taxon>Fictibacillaceae</taxon>
        <taxon>Fictibacillus</taxon>
    </lineage>
</organism>
<protein>
    <recommendedName>
        <fullName evidence="2">histidine kinase</fullName>
        <ecNumber evidence="2">2.7.13.3</ecNumber>
    </recommendedName>
</protein>
<feature type="domain" description="Histidine kinase" evidence="9">
    <location>
        <begin position="397"/>
        <end position="606"/>
    </location>
</feature>
<keyword evidence="13" id="KW-1185">Reference proteome</keyword>
<dbReference type="PROSITE" id="PS50109">
    <property type="entry name" value="HIS_KIN"/>
    <property type="match status" value="1"/>
</dbReference>
<keyword evidence="5" id="KW-0547">Nucleotide-binding</keyword>
<dbReference type="PROSITE" id="PS50112">
    <property type="entry name" value="PAS"/>
    <property type="match status" value="2"/>
</dbReference>
<dbReference type="InterPro" id="IPR013656">
    <property type="entry name" value="PAS_4"/>
</dbReference>
<dbReference type="Pfam" id="PF00512">
    <property type="entry name" value="HisKA"/>
    <property type="match status" value="1"/>
</dbReference>
<evidence type="ECO:0000256" key="4">
    <source>
        <dbReference type="ARBA" id="ARBA00022679"/>
    </source>
</evidence>
<dbReference type="InterPro" id="IPR003661">
    <property type="entry name" value="HisK_dim/P_dom"/>
</dbReference>
<dbReference type="Pfam" id="PF02518">
    <property type="entry name" value="HATPase_c"/>
    <property type="match status" value="1"/>
</dbReference>
<dbReference type="Pfam" id="PF08448">
    <property type="entry name" value="PAS_4"/>
    <property type="match status" value="1"/>
</dbReference>
<dbReference type="EC" id="2.7.13.3" evidence="2"/>
<dbReference type="SUPFAM" id="SSF55785">
    <property type="entry name" value="PYP-like sensor domain (PAS domain)"/>
    <property type="match status" value="3"/>
</dbReference>
<evidence type="ECO:0000256" key="5">
    <source>
        <dbReference type="ARBA" id="ARBA00022741"/>
    </source>
</evidence>
<dbReference type="InterPro" id="IPR001610">
    <property type="entry name" value="PAC"/>
</dbReference>
<feature type="domain" description="PAC" evidence="11">
    <location>
        <begin position="332"/>
        <end position="384"/>
    </location>
</feature>
<dbReference type="SMART" id="SM00091">
    <property type="entry name" value="PAS"/>
    <property type="match status" value="3"/>
</dbReference>
<dbReference type="InterPro" id="IPR004358">
    <property type="entry name" value="Sig_transdc_His_kin-like_C"/>
</dbReference>
<keyword evidence="6" id="KW-0418">Kinase</keyword>
<dbReference type="InterPro" id="IPR000014">
    <property type="entry name" value="PAS"/>
</dbReference>
<dbReference type="SUPFAM" id="SSF55874">
    <property type="entry name" value="ATPase domain of HSP90 chaperone/DNA topoisomerase II/histidine kinase"/>
    <property type="match status" value="1"/>
</dbReference>
<dbReference type="PROSITE" id="PS50113">
    <property type="entry name" value="PAC"/>
    <property type="match status" value="2"/>
</dbReference>
<dbReference type="RefSeq" id="WP_066236256.1">
    <property type="nucleotide sequence ID" value="NZ_LRFC01000001.1"/>
</dbReference>
<evidence type="ECO:0000256" key="6">
    <source>
        <dbReference type="ARBA" id="ARBA00022777"/>
    </source>
</evidence>
<dbReference type="InterPro" id="IPR036890">
    <property type="entry name" value="HATPase_C_sf"/>
</dbReference>
<dbReference type="Gene3D" id="1.10.287.130">
    <property type="match status" value="1"/>
</dbReference>
<dbReference type="PANTHER" id="PTHR43304:SF1">
    <property type="entry name" value="PAC DOMAIN-CONTAINING PROTEIN"/>
    <property type="match status" value="1"/>
</dbReference>
<dbReference type="OrthoDB" id="9815750at2"/>
<reference evidence="13" key="1">
    <citation type="submission" date="2016-01" db="EMBL/GenBank/DDBJ databases">
        <title>Draft genome of Chromobacterium sp. F49.</title>
        <authorList>
            <person name="Hong K.W."/>
        </authorList>
    </citation>
    <scope>NUCLEOTIDE SEQUENCE [LARGE SCALE GENOMIC DNA]</scope>
    <source>
        <strain evidence="13">P7IIIA</strain>
    </source>
</reference>
<dbReference type="SMART" id="SM00388">
    <property type="entry name" value="HisKA"/>
    <property type="match status" value="1"/>
</dbReference>
<dbReference type="PRINTS" id="PR00344">
    <property type="entry name" value="BCTRLSENSOR"/>
</dbReference>
<keyword evidence="8" id="KW-0902">Two-component regulatory system</keyword>
<dbReference type="SUPFAM" id="SSF47384">
    <property type="entry name" value="Homodimeric domain of signal transducing histidine kinase"/>
    <property type="match status" value="1"/>
</dbReference>
<dbReference type="AlphaFoldDB" id="A0A163SEX9"/>
<dbReference type="CDD" id="cd00082">
    <property type="entry name" value="HisKA"/>
    <property type="match status" value="1"/>
</dbReference>
<dbReference type="InterPro" id="IPR035965">
    <property type="entry name" value="PAS-like_dom_sf"/>
</dbReference>
<dbReference type="SMART" id="SM00387">
    <property type="entry name" value="HATPase_c"/>
    <property type="match status" value="1"/>
</dbReference>
<evidence type="ECO:0000256" key="1">
    <source>
        <dbReference type="ARBA" id="ARBA00000085"/>
    </source>
</evidence>
<keyword evidence="3" id="KW-0597">Phosphoprotein</keyword>
<dbReference type="PANTHER" id="PTHR43304">
    <property type="entry name" value="PHYTOCHROME-LIKE PROTEIN CPH1"/>
    <property type="match status" value="1"/>
</dbReference>
<evidence type="ECO:0000259" key="11">
    <source>
        <dbReference type="PROSITE" id="PS50113"/>
    </source>
</evidence>
<feature type="domain" description="PAS" evidence="10">
    <location>
        <begin position="259"/>
        <end position="329"/>
    </location>
</feature>
<dbReference type="InterPro" id="IPR052162">
    <property type="entry name" value="Sensor_kinase/Photoreceptor"/>
</dbReference>
<dbReference type="EMBL" id="LRFC01000001">
    <property type="protein sequence ID" value="KZE68909.1"/>
    <property type="molecule type" value="Genomic_DNA"/>
</dbReference>
<dbReference type="InterPro" id="IPR036097">
    <property type="entry name" value="HisK_dim/P_sf"/>
</dbReference>
<evidence type="ECO:0000313" key="12">
    <source>
        <dbReference type="EMBL" id="KZE68909.1"/>
    </source>
</evidence>
<dbReference type="Gene3D" id="3.30.565.10">
    <property type="entry name" value="Histidine kinase-like ATPase, C-terminal domain"/>
    <property type="match status" value="1"/>
</dbReference>
<gene>
    <name evidence="12" type="ORF">AWM68_01170</name>
</gene>
<sequence length="606" mass="68096">MKISDGQPVSDRLVFNQMKNYASQFEHSETPFLIQKDRKWVYVNPAARKILEAEEDIIGKPIWNNLSTEVHDLVEESIQSCGNGKAPKPSEQTWITQKGSPIHLEVIGFPLMFSSDATQVIIRNLTQQHIEKQEMLDHLKLVTENMIDIIGILNMEGAFTFLTPSYSLVTGYPHEEAIGSTPFELVHPEDQIHVISEFTRMMMEQIPTTIEYRYLTKGGTYIWLESKGKPIYQKGNHAAIVASRDITKRKKAEAALKQNEFKHRIILDHSNDLICLVDAEGKYLYASLSYKSVLGIDPQALLGTSSLNRIHVEDHALVRDYIQLVASSKNPMPLIYRKIHASGHPILLEGKGMPMISDEGDIEGVVFISRDITEKKKADEYIRNSEKLAVLGELAAGVAHEIRNPLTSIKGLFTLMNNGDCNQDKTYLYNEVICDELQRIESIVNEFMALAKPDATQYRKKVNIIQLLQDTVMLLTSEANLYNVEISLLFKNKEVYVSCEKNQIKQVFINVIKNAIEAMNEGGILKIAIEEIDGQQVKLLFVDNGVGIEEERLKSIGVPFFTNKEKGIGLGLTISNKIITEHQGVLKVASCPGQGTTVSITLQKSE</sequence>
<feature type="domain" description="PAC" evidence="11">
    <location>
        <begin position="208"/>
        <end position="258"/>
    </location>
</feature>
<dbReference type="InterPro" id="IPR000700">
    <property type="entry name" value="PAS-assoc_C"/>
</dbReference>
<dbReference type="InterPro" id="IPR013655">
    <property type="entry name" value="PAS_fold_3"/>
</dbReference>
<dbReference type="Gene3D" id="3.30.450.20">
    <property type="entry name" value="PAS domain"/>
    <property type="match status" value="3"/>
</dbReference>
<keyword evidence="4" id="KW-0808">Transferase</keyword>
<evidence type="ECO:0000256" key="2">
    <source>
        <dbReference type="ARBA" id="ARBA00012438"/>
    </source>
</evidence>
<comment type="catalytic activity">
    <reaction evidence="1">
        <text>ATP + protein L-histidine = ADP + protein N-phospho-L-histidine.</text>
        <dbReference type="EC" id="2.7.13.3"/>
    </reaction>
</comment>